<organism evidence="2 3">
    <name type="scientific">Marinobacter adhaerens</name>
    <dbReference type="NCBI Taxonomy" id="1033846"/>
    <lineage>
        <taxon>Bacteria</taxon>
        <taxon>Pseudomonadati</taxon>
        <taxon>Pseudomonadota</taxon>
        <taxon>Gammaproteobacteria</taxon>
        <taxon>Pseudomonadales</taxon>
        <taxon>Marinobacteraceae</taxon>
        <taxon>Marinobacter</taxon>
    </lineage>
</organism>
<evidence type="ECO:0000313" key="2">
    <source>
        <dbReference type="EMBL" id="QWV13427.1"/>
    </source>
</evidence>
<proteinExistence type="predicted"/>
<keyword evidence="1" id="KW-0812">Transmembrane</keyword>
<gene>
    <name evidence="2" type="ORF">KQ249_02060</name>
</gene>
<feature type="transmembrane region" description="Helical" evidence="1">
    <location>
        <begin position="142"/>
        <end position="166"/>
    </location>
</feature>
<keyword evidence="3" id="KW-1185">Reference proteome</keyword>
<keyword evidence="1" id="KW-0472">Membrane</keyword>
<protein>
    <submittedName>
        <fullName evidence="2">Sulfatase</fullName>
    </submittedName>
</protein>
<evidence type="ECO:0000313" key="3">
    <source>
        <dbReference type="Proteomes" id="UP000683442"/>
    </source>
</evidence>
<dbReference type="InterPro" id="IPR017850">
    <property type="entry name" value="Alkaline_phosphatase_core_sf"/>
</dbReference>
<dbReference type="SUPFAM" id="SSF53649">
    <property type="entry name" value="Alkaline phosphatase-like"/>
    <property type="match status" value="1"/>
</dbReference>
<evidence type="ECO:0000256" key="1">
    <source>
        <dbReference type="SAM" id="Phobius"/>
    </source>
</evidence>
<keyword evidence="1" id="KW-1133">Transmembrane helix</keyword>
<dbReference type="Proteomes" id="UP000683442">
    <property type="component" value="Chromosome"/>
</dbReference>
<name>A0ABX8IPF1_9GAMM</name>
<accession>A0ABX8IPF1</accession>
<dbReference type="EMBL" id="CP076686">
    <property type="protein sequence ID" value="QWV13427.1"/>
    <property type="molecule type" value="Genomic_DNA"/>
</dbReference>
<sequence>MILVWLFLLNGLFLFPSLALPGNTPWLSLEALVLWAIICGLRDPQRRYRVARLLAVAYAFLFLLVLADALVRESLGRGLNLYLEVGLLDAAWNLLNTNLGAVLAIAALTALLGLLAGVGWLFRHGLERLAHHSPAHLGKPLWFVAGLFLAGAITPWIGSPALAFVANQASLITHTHQTTRDFANELSAQPGREGRATPLPRLAHTDVILGFIESYGVSTVTDERYRSLVNPGLEALGRSLDAAGLSVVTGRLQSPIQGGQSWLGHLSVLSGQWIHNQLAYETLLSSGYATLIDDFRSTGHSTVAVMPAITQAWPEGRLFRYDRIYDHDDLGYQGPPFNWVTMPDQYTWHRFQDIRDANEGPLFAELALISSHAPWVPILPVLDDWQSIGNGEVFRRWEGAGEAPVSLWRDPDRVREHYGQAIAYALEVAGGFAAHYLRQDALMIILGDHQPAPLITGEEASRDVVVHVISANPSLVEPFLSGELPGFQSGIRPDPETAGATMSQFRPFLHRHFGEL</sequence>
<dbReference type="Gene3D" id="3.40.720.10">
    <property type="entry name" value="Alkaline Phosphatase, subunit A"/>
    <property type="match status" value="1"/>
</dbReference>
<dbReference type="RefSeq" id="WP_014578885.1">
    <property type="nucleotide sequence ID" value="NZ_CP076686.1"/>
</dbReference>
<feature type="transmembrane region" description="Helical" evidence="1">
    <location>
        <begin position="101"/>
        <end position="122"/>
    </location>
</feature>
<dbReference type="GeneID" id="78558194"/>
<feature type="transmembrane region" description="Helical" evidence="1">
    <location>
        <begin position="50"/>
        <end position="71"/>
    </location>
</feature>
<reference evidence="2 3" key="1">
    <citation type="submission" date="2021-06" db="EMBL/GenBank/DDBJ databases">
        <title>Microbial metabolic specificity influences pelagic lipid remineralization.</title>
        <authorList>
            <person name="Behrendt L."/>
            <person name="Hunter J.E."/>
            <person name="Alcolombri U."/>
            <person name="Smriga S."/>
            <person name="Mincer T."/>
            <person name="Lowenstein D.P."/>
            <person name="Peaudecerf F.J."/>
            <person name="Fernandez V.I."/>
            <person name="Fredricks H."/>
            <person name="Almblad H."/>
            <person name="Harrison J.J."/>
            <person name="Stocker R."/>
            <person name="Van Mooy B.A.S."/>
        </authorList>
    </citation>
    <scope>NUCLEOTIDE SEQUENCE [LARGE SCALE GENOMIC DNA]</scope>
    <source>
        <strain evidence="2 3">HP15-B</strain>
    </source>
</reference>